<feature type="region of interest" description="Disordered" evidence="1">
    <location>
        <begin position="1081"/>
        <end position="1136"/>
    </location>
</feature>
<feature type="compositionally biased region" description="Basic and acidic residues" evidence="1">
    <location>
        <begin position="159"/>
        <end position="170"/>
    </location>
</feature>
<name>A0A3M7IVL4_HORWE</name>
<protein>
    <submittedName>
        <fullName evidence="2">Uncharacterized protein</fullName>
    </submittedName>
</protein>
<feature type="region of interest" description="Disordered" evidence="1">
    <location>
        <begin position="115"/>
        <end position="182"/>
    </location>
</feature>
<reference evidence="2 3" key="1">
    <citation type="journal article" date="2018" name="BMC Genomics">
        <title>Genomic evidence for intraspecific hybridization in a clonal and extremely halotolerant yeast.</title>
        <authorList>
            <person name="Gostincar C."/>
            <person name="Stajich J.E."/>
            <person name="Zupancic J."/>
            <person name="Zalar P."/>
            <person name="Gunde-Cimerman N."/>
        </authorList>
    </citation>
    <scope>NUCLEOTIDE SEQUENCE [LARGE SCALE GENOMIC DNA]</scope>
    <source>
        <strain evidence="2 3">EXF-120</strain>
    </source>
</reference>
<evidence type="ECO:0000313" key="3">
    <source>
        <dbReference type="Proteomes" id="UP000281677"/>
    </source>
</evidence>
<dbReference type="Proteomes" id="UP000281677">
    <property type="component" value="Unassembled WGS sequence"/>
</dbReference>
<feature type="compositionally biased region" description="Polar residues" evidence="1">
    <location>
        <begin position="780"/>
        <end position="791"/>
    </location>
</feature>
<evidence type="ECO:0000256" key="1">
    <source>
        <dbReference type="SAM" id="MobiDB-lite"/>
    </source>
</evidence>
<dbReference type="VEuPathDB" id="FungiDB:BTJ68_12531"/>
<feature type="compositionally biased region" description="Polar residues" evidence="1">
    <location>
        <begin position="747"/>
        <end position="770"/>
    </location>
</feature>
<sequence length="1186" mass="126909">MPTYYSLGVTATLSVAPLDASLSTVVELKGGEEQRKDARRIEDVMANGRVLPEKPLPPPGRKGGQQFLGANQDMPFVMVLAGDALKGTFKSNRSVSASESSEAAAAAAMVMLATGQKHQHSYQTRSTQKSSTETSRPARQASDESTPSCSGKRGKKRGDRVDGTKSDPYDTKSIQQPPSLLRSAADPQALCLTIETSNESFLPAPDRSGRSSNGRNNKALKVEVFVNGQLAGVSFVNRRGSAVEYNNNKVRFQGTRIHRQSEKPWIYTGNAKMQVGEDGDDDTNDSLFVEEASKGNERWTKINAALEEEAFARGRNDAGEMPPSAEFLQALSELKVPQSIEGNESIGIIDVIVTAGTGKKYGPEHGYVSEPSRMDDNTYSTLNAAPDPADNDLMHLDQDAEEASPLFDPSYRGITSAYTGYPITPARRRRDSGASVGDTPTKKQKTTPADLAKKFGLEGFDLKQMIDGYETSMGRPGVPKRNLSQRLTDLAKMNPKNQETQLAVLKEQLAEGIVEPLVASPFKMNEERAAIAAGGLPPVVPADLHAVPDFHSQEMRQLRIGMAQDAGLDSNSRLYQRIMSTPPVPPGYVGGGMMPGFGSGAPFIGPYPNLGMGYGSASSTYGPYNHMYQGSGPDSFGDTYGGHFNQGYGLAVPPALVPRSYPPQRTAPTPYAYGSYGFQGQGNAPTPPAYIPYGYQRQGAAPIPPAYVPRSYPPQRTAPTPYAYGPYGFQGQGNAPTSSAYHPHGYQGQSAAPTVSAHNQYGYQGQSTAPATPAHDPYSYQGQGTASTSSAKYPGNDPEQGTEPTAPTHGSDDHLDLDAKPPKEWVYDPYKEEMVRYVYDPYTGKLFRIAPDASATGSKNHLDQGIKPIEPAHAPNETPVESFGDMSATAPDSHLTQNFGDTPTVVAGNREDEDMEYVPALASDDHSNFGVEGLPTLMADNRPVEATVDPSAIAADNHSSPWNGGLPAITANNRSVYGGEDVLANTADNHAFPAGDDLSFSAANDQSAQTFVSAFDGAGDVKTTRASALSGASCRVPVKPQRKAKKKASLPPAHLQNETLIYGNGDDAFPIDPAIAMTGAAMAPTNNPSEAGDPEDTISNQQNGTSGTSSRSANPFGRGANRTRNAWNPFEKSPQKTLEEYQVPELSRGSCVSYAEDPKAQRQVGKARNGEFKEEAVVWGVRFLVV</sequence>
<feature type="compositionally biased region" description="Polar residues" evidence="1">
    <location>
        <begin position="121"/>
        <end position="149"/>
    </location>
</feature>
<gene>
    <name evidence="2" type="ORF">D0859_06322</name>
</gene>
<dbReference type="AlphaFoldDB" id="A0A3M7IVL4"/>
<feature type="region of interest" description="Disordered" evidence="1">
    <location>
        <begin position="711"/>
        <end position="822"/>
    </location>
</feature>
<dbReference type="OrthoDB" id="3556832at2759"/>
<dbReference type="EMBL" id="QWIT01000160">
    <property type="protein sequence ID" value="RMZ29581.1"/>
    <property type="molecule type" value="Genomic_DNA"/>
</dbReference>
<feature type="compositionally biased region" description="Polar residues" evidence="1">
    <location>
        <begin position="1097"/>
        <end position="1113"/>
    </location>
</feature>
<comment type="caution">
    <text evidence="2">The sequence shown here is derived from an EMBL/GenBank/DDBJ whole genome shotgun (WGS) entry which is preliminary data.</text>
</comment>
<accession>A0A3M7IVL4</accession>
<feature type="region of interest" description="Disordered" evidence="1">
    <location>
        <begin position="423"/>
        <end position="447"/>
    </location>
</feature>
<feature type="region of interest" description="Disordered" evidence="1">
    <location>
        <begin position="869"/>
        <end position="903"/>
    </location>
</feature>
<feature type="compositionally biased region" description="Basic and acidic residues" evidence="1">
    <location>
        <begin position="810"/>
        <end position="822"/>
    </location>
</feature>
<organism evidence="2 3">
    <name type="scientific">Hortaea werneckii</name>
    <name type="common">Black yeast</name>
    <name type="synonym">Cladosporium werneckii</name>
    <dbReference type="NCBI Taxonomy" id="91943"/>
    <lineage>
        <taxon>Eukaryota</taxon>
        <taxon>Fungi</taxon>
        <taxon>Dikarya</taxon>
        <taxon>Ascomycota</taxon>
        <taxon>Pezizomycotina</taxon>
        <taxon>Dothideomycetes</taxon>
        <taxon>Dothideomycetidae</taxon>
        <taxon>Mycosphaerellales</taxon>
        <taxon>Teratosphaeriaceae</taxon>
        <taxon>Hortaea</taxon>
    </lineage>
</organism>
<proteinExistence type="predicted"/>
<evidence type="ECO:0000313" key="2">
    <source>
        <dbReference type="EMBL" id="RMZ29581.1"/>
    </source>
</evidence>